<dbReference type="Gene3D" id="3.30.1700.10">
    <property type="entry name" value="lpxc deacetylase, domain 2"/>
    <property type="match status" value="1"/>
</dbReference>
<keyword evidence="9 12" id="KW-0862">Zinc</keyword>
<dbReference type="AlphaFoldDB" id="A0A2S0VX27"/>
<keyword evidence="6 12" id="KW-0441">Lipid A biosynthesis</keyword>
<evidence type="ECO:0000256" key="8">
    <source>
        <dbReference type="ARBA" id="ARBA00022801"/>
    </source>
</evidence>
<dbReference type="InterPro" id="IPR015870">
    <property type="entry name" value="UDP-acyl_N-AcGlcN_deAcase_N"/>
</dbReference>
<dbReference type="Pfam" id="PF03331">
    <property type="entry name" value="LpxC"/>
    <property type="match status" value="1"/>
</dbReference>
<evidence type="ECO:0000256" key="4">
    <source>
        <dbReference type="ARBA" id="ARBA00012745"/>
    </source>
</evidence>
<dbReference type="GO" id="GO:0016020">
    <property type="term" value="C:membrane"/>
    <property type="evidence" value="ECO:0007669"/>
    <property type="project" value="GOC"/>
</dbReference>
<protein>
    <recommendedName>
        <fullName evidence="4 12">UDP-3-O-acyl-N-acetylglucosamine deacetylase</fullName>
        <shortName evidence="12">UDP-3-O-acyl-GlcNAc deacetylase</shortName>
        <ecNumber evidence="4 12">3.5.1.108</ecNumber>
    </recommendedName>
    <alternativeName>
        <fullName evidence="12">UDP-3-O-[R-3-hydroxymyristoyl]-N-acetylglucosamine deacetylase</fullName>
    </alternativeName>
</protein>
<evidence type="ECO:0000313" key="14">
    <source>
        <dbReference type="Proteomes" id="UP000244441"/>
    </source>
</evidence>
<proteinExistence type="inferred from homology"/>
<dbReference type="GO" id="GO:0009245">
    <property type="term" value="P:lipid A biosynthetic process"/>
    <property type="evidence" value="ECO:0007669"/>
    <property type="project" value="UniProtKB-UniRule"/>
</dbReference>
<reference evidence="13 14" key="1">
    <citation type="submission" date="2018-01" db="EMBL/GenBank/DDBJ databases">
        <title>Genome sequence of a Cantenovulum-like bacteria.</title>
        <authorList>
            <person name="Tan W.R."/>
            <person name="Lau N.-S."/>
            <person name="Go F."/>
            <person name="Amirul A.-A.A."/>
        </authorList>
    </citation>
    <scope>NUCLEOTIDE SEQUENCE [LARGE SCALE GENOMIC DNA]</scope>
    <source>
        <strain evidence="13 14">CCB-QB4</strain>
    </source>
</reference>
<keyword evidence="8 12" id="KW-0378">Hydrolase</keyword>
<dbReference type="RefSeq" id="WP_108604787.1">
    <property type="nucleotide sequence ID" value="NZ_CP026604.1"/>
</dbReference>
<dbReference type="KEGG" id="cate:C2869_21075"/>
<dbReference type="Gene3D" id="3.30.230.20">
    <property type="entry name" value="lpxc deacetylase, domain 1"/>
    <property type="match status" value="1"/>
</dbReference>
<dbReference type="OrthoDB" id="9802746at2"/>
<evidence type="ECO:0000256" key="7">
    <source>
        <dbReference type="ARBA" id="ARBA00022723"/>
    </source>
</evidence>
<dbReference type="PANTHER" id="PTHR33694:SF1">
    <property type="entry name" value="UDP-3-O-ACYL-N-ACETYLGLUCOSAMINE DEACETYLASE 1, MITOCHONDRIAL-RELATED"/>
    <property type="match status" value="1"/>
</dbReference>
<dbReference type="HAMAP" id="MF_00388">
    <property type="entry name" value="LpxC"/>
    <property type="match status" value="1"/>
</dbReference>
<feature type="binding site" evidence="12">
    <location>
        <position position="238"/>
    </location>
    <ligand>
        <name>Zn(2+)</name>
        <dbReference type="ChEBI" id="CHEBI:29105"/>
    </ligand>
</feature>
<keyword evidence="10 12" id="KW-0443">Lipid metabolism</keyword>
<dbReference type="GO" id="GO:0046872">
    <property type="term" value="F:metal ion binding"/>
    <property type="evidence" value="ECO:0007669"/>
    <property type="project" value="UniProtKB-KW"/>
</dbReference>
<evidence type="ECO:0000256" key="6">
    <source>
        <dbReference type="ARBA" id="ARBA00022556"/>
    </source>
</evidence>
<dbReference type="GO" id="GO:0103117">
    <property type="term" value="F:UDP-3-O-acyl-N-acetylglucosamine deacetylase activity"/>
    <property type="evidence" value="ECO:0007669"/>
    <property type="project" value="UniProtKB-UniRule"/>
</dbReference>
<dbReference type="SUPFAM" id="SSF54211">
    <property type="entry name" value="Ribosomal protein S5 domain 2-like"/>
    <property type="match status" value="2"/>
</dbReference>
<feature type="binding site" evidence="12">
    <location>
        <position position="79"/>
    </location>
    <ligand>
        <name>Zn(2+)</name>
        <dbReference type="ChEBI" id="CHEBI:29105"/>
    </ligand>
</feature>
<dbReference type="NCBIfam" id="TIGR00325">
    <property type="entry name" value="lpxC"/>
    <property type="match status" value="1"/>
</dbReference>
<evidence type="ECO:0000256" key="11">
    <source>
        <dbReference type="ARBA" id="ARBA00024535"/>
    </source>
</evidence>
<evidence type="ECO:0000256" key="9">
    <source>
        <dbReference type="ARBA" id="ARBA00022833"/>
    </source>
</evidence>
<dbReference type="Proteomes" id="UP000244441">
    <property type="component" value="Chromosome"/>
</dbReference>
<name>A0A2S0VX27_9ALTE</name>
<sequence length="303" mass="34002">MNYQRTLKNSVKTTGVGLHKGEKVTMTLLPAPANTGIVFRRVDIEPVVDFPVSPFAVTDTRMCTCMTNEQGIAISTVEHLMSALAGLGVDNVIIELDANEVPIVDGSASPFIFLIEEAGIQELSTPKRYIKINKPIRVELDDKWAEIVPYQGFKLDFGIDFNHPAIAATKQHCVFELSSDEYIREVSRARTFGFMKDFEYLRSLNLALGGSFDNAVVLDEFQVLNANGLRYDNEFLMHKILDAIGDMFMTGHFILGEMRSHKSGHELNNVLLRAIVENQDAWQWIEYTEESQAPLQFLPAQAV</sequence>
<evidence type="ECO:0000313" key="13">
    <source>
        <dbReference type="EMBL" id="AWB68735.1"/>
    </source>
</evidence>
<keyword evidence="5 12" id="KW-0444">Lipid biosynthesis</keyword>
<evidence type="ECO:0000256" key="5">
    <source>
        <dbReference type="ARBA" id="ARBA00022516"/>
    </source>
</evidence>
<keyword evidence="7 12" id="KW-0479">Metal-binding</keyword>
<accession>A0A2S0VX27</accession>
<comment type="cofactor">
    <cofactor evidence="1 12">
        <name>Zn(2+)</name>
        <dbReference type="ChEBI" id="CHEBI:29105"/>
    </cofactor>
</comment>
<feature type="binding site" evidence="12">
    <location>
        <position position="242"/>
    </location>
    <ligand>
        <name>Zn(2+)</name>
        <dbReference type="ChEBI" id="CHEBI:29105"/>
    </ligand>
</feature>
<evidence type="ECO:0000256" key="10">
    <source>
        <dbReference type="ARBA" id="ARBA00023098"/>
    </source>
</evidence>
<comment type="pathway">
    <text evidence="3 12">Glycolipid biosynthesis; lipid IV(A) biosynthesis; lipid IV(A) from (3R)-3-hydroxytetradecanoyl-[acyl-carrier-protein] and UDP-N-acetyl-alpha-D-glucosamine: step 2/6.</text>
</comment>
<evidence type="ECO:0000256" key="1">
    <source>
        <dbReference type="ARBA" id="ARBA00001947"/>
    </source>
</evidence>
<dbReference type="InterPro" id="IPR004463">
    <property type="entry name" value="UDP-acyl_GlcNac_deAcase"/>
</dbReference>
<gene>
    <name evidence="12 13" type="primary">lpxC</name>
    <name evidence="13" type="ORF">C2869_21075</name>
</gene>
<keyword evidence="14" id="KW-1185">Reference proteome</keyword>
<organism evidence="13 14">
    <name type="scientific">Saccharobesus litoralis</name>
    <dbReference type="NCBI Taxonomy" id="2172099"/>
    <lineage>
        <taxon>Bacteria</taxon>
        <taxon>Pseudomonadati</taxon>
        <taxon>Pseudomonadota</taxon>
        <taxon>Gammaproteobacteria</taxon>
        <taxon>Alteromonadales</taxon>
        <taxon>Alteromonadaceae</taxon>
        <taxon>Saccharobesus</taxon>
    </lineage>
</organism>
<evidence type="ECO:0000256" key="3">
    <source>
        <dbReference type="ARBA" id="ARBA00005002"/>
    </source>
</evidence>
<evidence type="ECO:0000256" key="2">
    <source>
        <dbReference type="ARBA" id="ARBA00002923"/>
    </source>
</evidence>
<comment type="similarity">
    <text evidence="12">Belongs to the LpxC family.</text>
</comment>
<comment type="catalytic activity">
    <reaction evidence="11 12">
        <text>a UDP-3-O-[(3R)-3-hydroxyacyl]-N-acetyl-alpha-D-glucosamine + H2O = a UDP-3-O-[(3R)-3-hydroxyacyl]-alpha-D-glucosamine + acetate</text>
        <dbReference type="Rhea" id="RHEA:67816"/>
        <dbReference type="ChEBI" id="CHEBI:15377"/>
        <dbReference type="ChEBI" id="CHEBI:30089"/>
        <dbReference type="ChEBI" id="CHEBI:137740"/>
        <dbReference type="ChEBI" id="CHEBI:173225"/>
        <dbReference type="EC" id="3.5.1.108"/>
    </reaction>
</comment>
<feature type="active site" description="Proton donor" evidence="12">
    <location>
        <position position="265"/>
    </location>
</feature>
<dbReference type="EMBL" id="CP026604">
    <property type="protein sequence ID" value="AWB68735.1"/>
    <property type="molecule type" value="Genomic_DNA"/>
</dbReference>
<dbReference type="InterPro" id="IPR020568">
    <property type="entry name" value="Ribosomal_Su5_D2-typ_SF"/>
</dbReference>
<dbReference type="EC" id="3.5.1.108" evidence="4 12"/>
<dbReference type="UniPathway" id="UPA00359">
    <property type="reaction ID" value="UER00478"/>
</dbReference>
<evidence type="ECO:0000256" key="12">
    <source>
        <dbReference type="HAMAP-Rule" id="MF_00388"/>
    </source>
</evidence>
<dbReference type="PANTHER" id="PTHR33694">
    <property type="entry name" value="UDP-3-O-ACYL-N-ACETYLGLUCOSAMINE DEACETYLASE 1, MITOCHONDRIAL-RELATED"/>
    <property type="match status" value="1"/>
</dbReference>
<comment type="function">
    <text evidence="2 12">Catalyzes the hydrolysis of UDP-3-O-myristoyl-N-acetylglucosamine to form UDP-3-O-myristoylglucosamine and acetate, the committed step in lipid A biosynthesis.</text>
</comment>
<dbReference type="InterPro" id="IPR011334">
    <property type="entry name" value="UDP-acyl_GlcNac_deAcase_C"/>
</dbReference>